<evidence type="ECO:0000313" key="1">
    <source>
        <dbReference type="EMBL" id="CAF1168230.1"/>
    </source>
</evidence>
<feature type="non-terminal residue" evidence="2">
    <location>
        <position position="1"/>
    </location>
</feature>
<sequence length="289" mass="32650">METSALHFEEKCSGYRLVLFEIGFHCVVWEHNSLKRWMTNGTALLVPPQKKQKVIQASNIPDLFDTNIIDHLYLKSPSVLTSNDSIQDLHFNLASTNEISSVMAKTSTSPIYWLQQNDNPLDHDTPLVDKNLPFKYNDDTLYDDQNEVSLKTSGPITVLNTFSLLDYILAHMQAVIQKPSANYDYVRILVALCDEKAIHWETAAISEVTSVTLSKRLNASVQRHQETVQGSQEQQPLPPVPALLQEQQDKVTLVETLPFRSQSSTPLESDFGILEDLFSLSDETHADSY</sequence>
<dbReference type="Proteomes" id="UP000677228">
    <property type="component" value="Unassembled WGS sequence"/>
</dbReference>
<organism evidence="2 3">
    <name type="scientific">Didymodactylos carnosus</name>
    <dbReference type="NCBI Taxonomy" id="1234261"/>
    <lineage>
        <taxon>Eukaryota</taxon>
        <taxon>Metazoa</taxon>
        <taxon>Spiralia</taxon>
        <taxon>Gnathifera</taxon>
        <taxon>Rotifera</taxon>
        <taxon>Eurotatoria</taxon>
        <taxon>Bdelloidea</taxon>
        <taxon>Philodinida</taxon>
        <taxon>Philodinidae</taxon>
        <taxon>Didymodactylos</taxon>
    </lineage>
</organism>
<gene>
    <name evidence="1" type="ORF">OVA965_LOCUS22435</name>
    <name evidence="2" type="ORF">TMI583_LOCUS23149</name>
</gene>
<evidence type="ECO:0000313" key="3">
    <source>
        <dbReference type="Proteomes" id="UP000682733"/>
    </source>
</evidence>
<proteinExistence type="predicted"/>
<evidence type="ECO:0000313" key="2">
    <source>
        <dbReference type="EMBL" id="CAF3979705.1"/>
    </source>
</evidence>
<comment type="caution">
    <text evidence="2">The sequence shown here is derived from an EMBL/GenBank/DDBJ whole genome shotgun (WGS) entry which is preliminary data.</text>
</comment>
<name>A0A8S2MYK3_9BILA</name>
<dbReference type="Proteomes" id="UP000682733">
    <property type="component" value="Unassembled WGS sequence"/>
</dbReference>
<dbReference type="AlphaFoldDB" id="A0A8S2MYK3"/>
<protein>
    <submittedName>
        <fullName evidence="2">Uncharacterized protein</fullName>
    </submittedName>
</protein>
<accession>A0A8S2MYK3</accession>
<dbReference type="EMBL" id="CAJNOK010012661">
    <property type="protein sequence ID" value="CAF1168230.1"/>
    <property type="molecule type" value="Genomic_DNA"/>
</dbReference>
<dbReference type="EMBL" id="CAJOBA010034185">
    <property type="protein sequence ID" value="CAF3979705.1"/>
    <property type="molecule type" value="Genomic_DNA"/>
</dbReference>
<reference evidence="2" key="1">
    <citation type="submission" date="2021-02" db="EMBL/GenBank/DDBJ databases">
        <authorList>
            <person name="Nowell W R."/>
        </authorList>
    </citation>
    <scope>NUCLEOTIDE SEQUENCE</scope>
</reference>